<dbReference type="Pfam" id="PF01957">
    <property type="entry name" value="NfeD"/>
    <property type="match status" value="1"/>
</dbReference>
<dbReference type="RefSeq" id="WP_055946028.1">
    <property type="nucleotide sequence ID" value="NZ_JAQDCV010000003.1"/>
</dbReference>
<feature type="transmembrane region" description="Helical" evidence="5">
    <location>
        <begin position="46"/>
        <end position="67"/>
    </location>
</feature>
<accession>A0AAW3JQ92</accession>
<name>A0AAW3JQ92_9FIRM</name>
<keyword evidence="3 5" id="KW-1133">Transmembrane helix</keyword>
<evidence type="ECO:0000259" key="6">
    <source>
        <dbReference type="Pfam" id="PF01957"/>
    </source>
</evidence>
<keyword evidence="4 5" id="KW-0472">Membrane</keyword>
<feature type="domain" description="NfeD-like C-terminal" evidence="6">
    <location>
        <begin position="81"/>
        <end position="141"/>
    </location>
</feature>
<dbReference type="InterPro" id="IPR002810">
    <property type="entry name" value="NfeD-like_C"/>
</dbReference>
<gene>
    <name evidence="7" type="ORF">APZ18_13870</name>
</gene>
<dbReference type="Proteomes" id="UP000050833">
    <property type="component" value="Unassembled WGS sequence"/>
</dbReference>
<sequence>MEPMYWLIAMAILLVIEIITMGLTTIWFAAGALAAVVAALFHAPLIVQFALFLTVSVVLFCFTRPIAEKYLNNSRTKTNINSIIGEEAKVTEEIDNFNQKGAVVVRGLEWTARSVDDNEIIPEGSKVKVKEVNGVKLLVEKQNW</sequence>
<evidence type="ECO:0000256" key="5">
    <source>
        <dbReference type="SAM" id="Phobius"/>
    </source>
</evidence>
<evidence type="ECO:0000256" key="2">
    <source>
        <dbReference type="ARBA" id="ARBA00022692"/>
    </source>
</evidence>
<feature type="transmembrane region" description="Helical" evidence="5">
    <location>
        <begin position="7"/>
        <end position="40"/>
    </location>
</feature>
<proteinExistence type="predicted"/>
<evidence type="ECO:0000313" key="7">
    <source>
        <dbReference type="EMBL" id="KQC84385.1"/>
    </source>
</evidence>
<protein>
    <recommendedName>
        <fullName evidence="6">NfeD-like C-terminal domain-containing protein</fullName>
    </recommendedName>
</protein>
<keyword evidence="2 5" id="KW-0812">Transmembrane</keyword>
<evidence type="ECO:0000313" key="8">
    <source>
        <dbReference type="Proteomes" id="UP000050833"/>
    </source>
</evidence>
<dbReference type="PANTHER" id="PTHR33507:SF3">
    <property type="entry name" value="INNER MEMBRANE PROTEIN YBBJ"/>
    <property type="match status" value="1"/>
</dbReference>
<reference evidence="7 8" key="1">
    <citation type="submission" date="2015-10" db="EMBL/GenBank/DDBJ databases">
        <title>Butyribacter intestini gen. nov., sp. nov., a butyric acid-producing bacterium of the family Lachnospiraceae isolated from the human faeces.</title>
        <authorList>
            <person name="Zou Y."/>
            <person name="Xue W."/>
            <person name="Luo G."/>
            <person name="Lv M."/>
        </authorList>
    </citation>
    <scope>NUCLEOTIDE SEQUENCE [LARGE SCALE GENOMIC DNA]</scope>
    <source>
        <strain evidence="7 8">TF01-11</strain>
    </source>
</reference>
<dbReference type="Gene3D" id="2.40.50.140">
    <property type="entry name" value="Nucleic acid-binding proteins"/>
    <property type="match status" value="1"/>
</dbReference>
<dbReference type="SUPFAM" id="SSF141322">
    <property type="entry name" value="NfeD domain-like"/>
    <property type="match status" value="1"/>
</dbReference>
<comment type="subcellular location">
    <subcellularLocation>
        <location evidence="1">Membrane</location>
        <topology evidence="1">Multi-pass membrane protein</topology>
    </subcellularLocation>
</comment>
<evidence type="ECO:0000256" key="3">
    <source>
        <dbReference type="ARBA" id="ARBA00022989"/>
    </source>
</evidence>
<dbReference type="InterPro" id="IPR052165">
    <property type="entry name" value="Membrane_assoc_protease"/>
</dbReference>
<evidence type="ECO:0000256" key="1">
    <source>
        <dbReference type="ARBA" id="ARBA00004141"/>
    </source>
</evidence>
<organism evidence="7 8">
    <name type="scientific">Butyribacter intestini</name>
    <dbReference type="NCBI Taxonomy" id="1703332"/>
    <lineage>
        <taxon>Bacteria</taxon>
        <taxon>Bacillati</taxon>
        <taxon>Bacillota</taxon>
        <taxon>Clostridia</taxon>
        <taxon>Lachnospirales</taxon>
        <taxon>Lachnospiraceae</taxon>
        <taxon>Butyribacter</taxon>
    </lineage>
</organism>
<keyword evidence="8" id="KW-1185">Reference proteome</keyword>
<dbReference type="PANTHER" id="PTHR33507">
    <property type="entry name" value="INNER MEMBRANE PROTEIN YBBJ"/>
    <property type="match status" value="1"/>
</dbReference>
<evidence type="ECO:0000256" key="4">
    <source>
        <dbReference type="ARBA" id="ARBA00023136"/>
    </source>
</evidence>
<dbReference type="GO" id="GO:0005886">
    <property type="term" value="C:plasma membrane"/>
    <property type="evidence" value="ECO:0007669"/>
    <property type="project" value="TreeGrafter"/>
</dbReference>
<dbReference type="AlphaFoldDB" id="A0AAW3JQ92"/>
<comment type="caution">
    <text evidence="7">The sequence shown here is derived from an EMBL/GenBank/DDBJ whole genome shotgun (WGS) entry which is preliminary data.</text>
</comment>
<dbReference type="InterPro" id="IPR012340">
    <property type="entry name" value="NA-bd_OB-fold"/>
</dbReference>
<dbReference type="EMBL" id="LLKB01000006">
    <property type="protein sequence ID" value="KQC84385.1"/>
    <property type="molecule type" value="Genomic_DNA"/>
</dbReference>